<protein>
    <submittedName>
        <fullName evidence="2">Uncharacterized protein</fullName>
    </submittedName>
</protein>
<comment type="caution">
    <text evidence="2">The sequence shown here is derived from an EMBL/GenBank/DDBJ whole genome shotgun (WGS) entry which is preliminary data.</text>
</comment>
<dbReference type="EMBL" id="JAGSYN010000273">
    <property type="protein sequence ID" value="KAG7660819.1"/>
    <property type="molecule type" value="Genomic_DNA"/>
</dbReference>
<reference evidence="2 3" key="1">
    <citation type="journal article" date="2021" name="DNA Res.">
        <title>Genome analysis of Candida subhashii reveals its hybrid nature and dual mitochondrial genome conformations.</title>
        <authorList>
            <person name="Mixao V."/>
            <person name="Hegedusova E."/>
            <person name="Saus E."/>
            <person name="Pryszcz L.P."/>
            <person name="Cillingova A."/>
            <person name="Nosek J."/>
            <person name="Gabaldon T."/>
        </authorList>
    </citation>
    <scope>NUCLEOTIDE SEQUENCE [LARGE SCALE GENOMIC DNA]</scope>
    <source>
        <strain evidence="2 3">CBS 10753</strain>
    </source>
</reference>
<dbReference type="Proteomes" id="UP000694255">
    <property type="component" value="Unassembled WGS sequence"/>
</dbReference>
<dbReference type="AlphaFoldDB" id="A0A8J5QES0"/>
<name>A0A8J5QES0_9ASCO</name>
<accession>A0A8J5QES0</accession>
<evidence type="ECO:0000313" key="3">
    <source>
        <dbReference type="Proteomes" id="UP000694255"/>
    </source>
</evidence>
<sequence>MNKVSKRTNERDKKKEAVSTKKRSFDKVNQLPSQSKSVPTKPDQGKIAQLSLHNKRHIENEVHSKALGRTMSEFTSVSKPDFPKQQSGLEKQRETPQAKTRDEGISEKGEHDLGVFHAVPHLSARPDLVTTSPISQHKYPRINQSNQPSTTKDRGSMYDKTFGKNSTGLASYGINAGVLERSIYRSPNCTPESLIRKEKMNPKQTRSPRNDRRNRARKIKSNYQPRTISEPELNLLVEPNLILPLDKVYKVEPEFNFHVVQNTYVSPLELILSDTQNIDTYDPEVIVPVTQKSKISEPDVNISEYRHPKSPRINRTIKVKHSGNPQTKSIRYPYWPNNKWSQFTKIVKSRRITRQQAINCRLLARIMGCRSKKELARRYDFIVAFVVKGKKFRLRNYREVKYK</sequence>
<evidence type="ECO:0000313" key="2">
    <source>
        <dbReference type="EMBL" id="KAG7660819.1"/>
    </source>
</evidence>
<feature type="compositionally biased region" description="Basic and acidic residues" evidence="1">
    <location>
        <begin position="7"/>
        <end position="26"/>
    </location>
</feature>
<evidence type="ECO:0000256" key="1">
    <source>
        <dbReference type="SAM" id="MobiDB-lite"/>
    </source>
</evidence>
<gene>
    <name evidence="2" type="ORF">J8A68_005636</name>
</gene>
<feature type="region of interest" description="Disordered" evidence="1">
    <location>
        <begin position="1"/>
        <end position="110"/>
    </location>
</feature>
<proteinExistence type="predicted"/>
<dbReference type="GeneID" id="73472436"/>
<dbReference type="RefSeq" id="XP_049261052.1">
    <property type="nucleotide sequence ID" value="XM_049409724.1"/>
</dbReference>
<feature type="compositionally biased region" description="Polar residues" evidence="1">
    <location>
        <begin position="72"/>
        <end position="89"/>
    </location>
</feature>
<dbReference type="OrthoDB" id="4086732at2759"/>
<feature type="compositionally biased region" description="Basic and acidic residues" evidence="1">
    <location>
        <begin position="90"/>
        <end position="110"/>
    </location>
</feature>
<keyword evidence="3" id="KW-1185">Reference proteome</keyword>
<feature type="region of interest" description="Disordered" evidence="1">
    <location>
        <begin position="190"/>
        <end position="222"/>
    </location>
</feature>
<feature type="region of interest" description="Disordered" evidence="1">
    <location>
        <begin position="138"/>
        <end position="159"/>
    </location>
</feature>
<organism evidence="2 3">
    <name type="scientific">[Candida] subhashii</name>
    <dbReference type="NCBI Taxonomy" id="561895"/>
    <lineage>
        <taxon>Eukaryota</taxon>
        <taxon>Fungi</taxon>
        <taxon>Dikarya</taxon>
        <taxon>Ascomycota</taxon>
        <taxon>Saccharomycotina</taxon>
        <taxon>Pichiomycetes</taxon>
        <taxon>Debaryomycetaceae</taxon>
        <taxon>Spathaspora</taxon>
    </lineage>
</organism>